<accession>A0AAJ4XCH1</accession>
<evidence type="ECO:0008006" key="4">
    <source>
        <dbReference type="Google" id="ProtNLM"/>
    </source>
</evidence>
<reference evidence="2 3" key="1">
    <citation type="submission" date="2017-06" db="EMBL/GenBank/DDBJ databases">
        <authorList>
            <consortium name="Pathogen Informatics"/>
        </authorList>
    </citation>
    <scope>NUCLEOTIDE SEQUENCE [LARGE SCALE GENOMIC DNA]</scope>
    <source>
        <strain evidence="2 3">NCTC12149</strain>
    </source>
</reference>
<evidence type="ECO:0000313" key="2">
    <source>
        <dbReference type="EMBL" id="SNV51468.1"/>
    </source>
</evidence>
<feature type="compositionally biased region" description="Basic and acidic residues" evidence="1">
    <location>
        <begin position="43"/>
        <end position="63"/>
    </location>
</feature>
<dbReference type="Pfam" id="PF13289">
    <property type="entry name" value="SIR2_2"/>
    <property type="match status" value="1"/>
</dbReference>
<dbReference type="KEGG" id="smiz:4412673_02405"/>
<proteinExistence type="predicted"/>
<feature type="region of interest" description="Disordered" evidence="1">
    <location>
        <begin position="1"/>
        <end position="103"/>
    </location>
</feature>
<dbReference type="SUPFAM" id="SSF52467">
    <property type="entry name" value="DHS-like NAD/FAD-binding domain"/>
    <property type="match status" value="1"/>
</dbReference>
<dbReference type="AlphaFoldDB" id="A0AAJ4XCH1"/>
<evidence type="ECO:0000256" key="1">
    <source>
        <dbReference type="SAM" id="MobiDB-lite"/>
    </source>
</evidence>
<organism evidence="2 3">
    <name type="scientific">Sphingobacterium mizutaii</name>
    <dbReference type="NCBI Taxonomy" id="1010"/>
    <lineage>
        <taxon>Bacteria</taxon>
        <taxon>Pseudomonadati</taxon>
        <taxon>Bacteroidota</taxon>
        <taxon>Sphingobacteriia</taxon>
        <taxon>Sphingobacteriales</taxon>
        <taxon>Sphingobacteriaceae</taxon>
        <taxon>Sphingobacterium</taxon>
    </lineage>
</organism>
<sequence length="516" mass="59221">MQDNEEIEQGADGNEIVNESVKDGTHLEVQSEDIKEASAVIAADRKGNRESNEESISERKDVIQSESLAFNDKRKSTEESEEKENISISDSSKDVKGVRQQAQESRPDLSYLFVNGPDKFLTATNVKMQEGNLVGFDNLAPFSKKDENGTELKPTIEDAQKAKQRLYKEFFQKSFKNLLILSGAGSSIDVGLPLMKDLWKKVKEKITEPIFIELCKKINHNTVNDFEALISRLEGVIQYGGDAEINNRKLSDYREDILKVIREETAVEEPKGDFPHVKILEKLLQRKQTSSRVKVFTLNYDLLFEKAANKMNAVIIDGFSFTSPRTFSGRFFDYDIVLREGSKVNEEDNFITRVFHLYKLHGSLNWHREKESGNIIIDDCTKTPLMVYPREGKYKDSYGQPFFEMIARFQRNLRERNDTLLICIGYSFNDNHINAAIEEAINQNPGFRMAVIDPYLVYAHNSGSEAYKSVIRSAIKSDRIMVVSERFKDFANYYPEIQTYDNELRLQPINLRNEGQ</sequence>
<evidence type="ECO:0000313" key="3">
    <source>
        <dbReference type="Proteomes" id="UP000215355"/>
    </source>
</evidence>
<protein>
    <recommendedName>
        <fullName evidence="4">SIR2-like domain-containing protein</fullName>
    </recommendedName>
</protein>
<dbReference type="EMBL" id="LT906468">
    <property type="protein sequence ID" value="SNV51468.1"/>
    <property type="molecule type" value="Genomic_DNA"/>
</dbReference>
<gene>
    <name evidence="2" type="ORF">SAMEA4412673_02405</name>
</gene>
<name>A0AAJ4XCH1_9SPHI</name>
<dbReference type="Proteomes" id="UP000215355">
    <property type="component" value="Chromosome 1"/>
</dbReference>
<dbReference type="InterPro" id="IPR029035">
    <property type="entry name" value="DHS-like_NAD/FAD-binding_dom"/>
</dbReference>
<dbReference type="RefSeq" id="WP_093097164.1">
    <property type="nucleotide sequence ID" value="NZ_FNGK01000001.1"/>
</dbReference>